<feature type="signal peptide" evidence="1">
    <location>
        <begin position="1"/>
        <end position="20"/>
    </location>
</feature>
<evidence type="ECO:0000313" key="3">
    <source>
        <dbReference type="Proteomes" id="UP001337655"/>
    </source>
</evidence>
<comment type="caution">
    <text evidence="2">The sequence shown here is derived from an EMBL/GenBank/DDBJ whole genome shotgun (WGS) entry which is preliminary data.</text>
</comment>
<dbReference type="EMBL" id="JAVRRT010000012">
    <property type="protein sequence ID" value="KAK5166906.1"/>
    <property type="molecule type" value="Genomic_DNA"/>
</dbReference>
<evidence type="ECO:0000256" key="1">
    <source>
        <dbReference type="SAM" id="SignalP"/>
    </source>
</evidence>
<protein>
    <submittedName>
        <fullName evidence="2">Uncharacterized protein</fullName>
    </submittedName>
</protein>
<gene>
    <name evidence="2" type="ORF">LTR77_007635</name>
</gene>
<proteinExistence type="predicted"/>
<evidence type="ECO:0000313" key="2">
    <source>
        <dbReference type="EMBL" id="KAK5166906.1"/>
    </source>
</evidence>
<reference evidence="2 3" key="1">
    <citation type="submission" date="2023-08" db="EMBL/GenBank/DDBJ databases">
        <title>Black Yeasts Isolated from many extreme environments.</title>
        <authorList>
            <person name="Coleine C."/>
            <person name="Stajich J.E."/>
            <person name="Selbmann L."/>
        </authorList>
    </citation>
    <scope>NUCLEOTIDE SEQUENCE [LARGE SCALE GENOMIC DNA]</scope>
    <source>
        <strain evidence="2 3">CCFEE 5935</strain>
    </source>
</reference>
<accession>A0AAV9P325</accession>
<dbReference type="PROSITE" id="PS51257">
    <property type="entry name" value="PROKAR_LIPOPROTEIN"/>
    <property type="match status" value="1"/>
</dbReference>
<name>A0AAV9P325_9PEZI</name>
<keyword evidence="1" id="KW-0732">Signal</keyword>
<organism evidence="2 3">
    <name type="scientific">Saxophila tyrrhenica</name>
    <dbReference type="NCBI Taxonomy" id="1690608"/>
    <lineage>
        <taxon>Eukaryota</taxon>
        <taxon>Fungi</taxon>
        <taxon>Dikarya</taxon>
        <taxon>Ascomycota</taxon>
        <taxon>Pezizomycotina</taxon>
        <taxon>Dothideomycetes</taxon>
        <taxon>Dothideomycetidae</taxon>
        <taxon>Mycosphaerellales</taxon>
        <taxon>Extremaceae</taxon>
        <taxon>Saxophila</taxon>
    </lineage>
</organism>
<keyword evidence="3" id="KW-1185">Reference proteome</keyword>
<dbReference type="RefSeq" id="XP_064656714.1">
    <property type="nucleotide sequence ID" value="XM_064804872.1"/>
</dbReference>
<feature type="chain" id="PRO_5043990134" evidence="1">
    <location>
        <begin position="21"/>
        <end position="183"/>
    </location>
</feature>
<dbReference type="GeneID" id="89928971"/>
<dbReference type="AlphaFoldDB" id="A0AAV9P325"/>
<sequence>MHSKMPSAVLFSTLFGVLVGCSPVTLDAVRMDAPVSLNDRSLRKRTSVTGLTCGNWATADIAYTNKNIENLGQKDDPVSIPANSCGRVGCYNSSGVYICNDQDVDIEIQMGEVVEVLTQLSETCYVGHSPYGISGQIFMDSLGGYNLNIGYCDNNDPNLTGPGAYTQAIDNNGDPSSKATELS</sequence>
<dbReference type="Proteomes" id="UP001337655">
    <property type="component" value="Unassembled WGS sequence"/>
</dbReference>